<evidence type="ECO:0000256" key="1">
    <source>
        <dbReference type="ARBA" id="ARBA00004442"/>
    </source>
</evidence>
<keyword evidence="3" id="KW-0998">Cell outer membrane</keyword>
<keyword evidence="2 4" id="KW-0472">Membrane</keyword>
<dbReference type="AlphaFoldDB" id="A0AAT9H7F8"/>
<comment type="subcellular location">
    <subcellularLocation>
        <location evidence="1">Cell outer membrane</location>
    </subcellularLocation>
</comment>
<evidence type="ECO:0000313" key="7">
    <source>
        <dbReference type="EMBL" id="BFM45354.1"/>
    </source>
</evidence>
<evidence type="ECO:0000256" key="4">
    <source>
        <dbReference type="PROSITE-ProRule" id="PRU00473"/>
    </source>
</evidence>
<dbReference type="InterPro" id="IPR006664">
    <property type="entry name" value="OMP_bac"/>
</dbReference>
<dbReference type="PANTHER" id="PTHR30329">
    <property type="entry name" value="STATOR ELEMENT OF FLAGELLAR MOTOR COMPLEX"/>
    <property type="match status" value="1"/>
</dbReference>
<feature type="domain" description="OmpA-like" evidence="6">
    <location>
        <begin position="519"/>
        <end position="641"/>
    </location>
</feature>
<dbReference type="CDD" id="cd07185">
    <property type="entry name" value="OmpA_C-like"/>
    <property type="match status" value="1"/>
</dbReference>
<dbReference type="PANTHER" id="PTHR30329:SF21">
    <property type="entry name" value="LIPOPROTEIN YIAD-RELATED"/>
    <property type="match status" value="1"/>
</dbReference>
<dbReference type="Pfam" id="PF07676">
    <property type="entry name" value="PD40"/>
    <property type="match status" value="3"/>
</dbReference>
<name>A0AAT9H7F8_9FLAO</name>
<dbReference type="SUPFAM" id="SSF103088">
    <property type="entry name" value="OmpA-like"/>
    <property type="match status" value="1"/>
</dbReference>
<evidence type="ECO:0000259" key="6">
    <source>
        <dbReference type="PROSITE" id="PS51123"/>
    </source>
</evidence>
<dbReference type="InterPro" id="IPR050330">
    <property type="entry name" value="Bact_OuterMem_StrucFunc"/>
</dbReference>
<dbReference type="InterPro" id="IPR011042">
    <property type="entry name" value="6-blade_b-propeller_TolB-like"/>
</dbReference>
<organism evidence="7">
    <name type="scientific">Flavobacterium sp. CFS9</name>
    <dbReference type="NCBI Taxonomy" id="3143118"/>
    <lineage>
        <taxon>Bacteria</taxon>
        <taxon>Pseudomonadati</taxon>
        <taxon>Bacteroidota</taxon>
        <taxon>Flavobacteriia</taxon>
        <taxon>Flavobacteriales</taxon>
        <taxon>Flavobacteriaceae</taxon>
        <taxon>Flavobacterium</taxon>
    </lineage>
</organism>
<dbReference type="GO" id="GO:0009279">
    <property type="term" value="C:cell outer membrane"/>
    <property type="evidence" value="ECO:0007669"/>
    <property type="project" value="UniProtKB-SubCell"/>
</dbReference>
<dbReference type="Gene3D" id="2.120.10.30">
    <property type="entry name" value="TolB, C-terminal domain"/>
    <property type="match status" value="1"/>
</dbReference>
<dbReference type="InterPro" id="IPR036737">
    <property type="entry name" value="OmpA-like_sf"/>
</dbReference>
<dbReference type="PRINTS" id="PR01021">
    <property type="entry name" value="OMPADOMAIN"/>
</dbReference>
<protein>
    <submittedName>
        <fullName evidence="7">OmpA family protein</fullName>
    </submittedName>
</protein>
<dbReference type="RefSeq" id="WP_369616352.1">
    <property type="nucleotide sequence ID" value="NZ_AP031573.1"/>
</dbReference>
<sequence length="641" mass="73129">MKKYLYFISCLFLVTSLGYAQKETSKKGDKEYDLYSFIYAREYYLKVANRGNASPELLQKLGDSYYFISDYESASKWYNAYLKSESNVPPEYLYRYALSLKTLKAYAESDVVMDKFYKIKGSDFRAIEFNDNRDYLKEIGLQSGKFTINKVDFNDKYSDFAPSFYGDTLVFASNRVHRKYDKNIHAWNNQPFSDLYRINKDGKEKVSFFSKDINSKYHESTAVFTKDGKTIYFTRNNYLNNVYAQDDNGLNRLKLYRGQRTKKGWTVEELPFNSNQYSVAHPSLSADERTLYFASDMPGGYGLSDLYKVSITGNTFGKIINLGKEINSESRETFPFITQDNRLFFSSDGHEGLGGLDVFVSKMNPDGSFGSIYNLGEPINSPQDDFTFIIDSNGEGYMASNRENSQNDEIYSLKQLKPVIPPCKQYIKGIVKDNRTFEIIGGATVKLLTSDGQLIAQTVSGLDGTYSFPDKLDCGKQYLVRSEKEKYTTAEAIALTGTTAESVITQELLMEKGNFITGTDLGQVLKLEPIFFNLNKWDIRPDAEIELKKVIGAMQEFPGLKIDVRSHTDSRASYKYNMTLSDKRSKSIMEYLVKKGNIAPDRLTSHGYGESQLVNGCKDGVKCTEEEHQLNRRSEFIIVQK</sequence>
<dbReference type="InterPro" id="IPR006665">
    <property type="entry name" value="OmpA-like"/>
</dbReference>
<dbReference type="Pfam" id="PF00691">
    <property type="entry name" value="OmpA"/>
    <property type="match status" value="1"/>
</dbReference>
<feature type="chain" id="PRO_5043725698" evidence="5">
    <location>
        <begin position="21"/>
        <end position="641"/>
    </location>
</feature>
<accession>A0AAT9H7F8</accession>
<dbReference type="SUPFAM" id="SSF49478">
    <property type="entry name" value="Cna protein B-type domain"/>
    <property type="match status" value="1"/>
</dbReference>
<evidence type="ECO:0000256" key="2">
    <source>
        <dbReference type="ARBA" id="ARBA00023136"/>
    </source>
</evidence>
<dbReference type="PROSITE" id="PS51123">
    <property type="entry name" value="OMPA_2"/>
    <property type="match status" value="1"/>
</dbReference>
<dbReference type="SUPFAM" id="SSF82171">
    <property type="entry name" value="DPP6 N-terminal domain-like"/>
    <property type="match status" value="1"/>
</dbReference>
<feature type="signal peptide" evidence="5">
    <location>
        <begin position="1"/>
        <end position="20"/>
    </location>
</feature>
<dbReference type="SUPFAM" id="SSF48452">
    <property type="entry name" value="TPR-like"/>
    <property type="match status" value="1"/>
</dbReference>
<gene>
    <name evidence="7" type="ORF">CFS9_39950</name>
</gene>
<dbReference type="InterPro" id="IPR011990">
    <property type="entry name" value="TPR-like_helical_dom_sf"/>
</dbReference>
<reference evidence="7" key="1">
    <citation type="submission" date="2024-05" db="EMBL/GenBank/DDBJ databases">
        <title>Whole-Genome Sequence of CFS9, a Potential Fish Probiotic Isolated from the Body Surface of Silurus asotus.</title>
        <authorList>
            <person name="Kojima M."/>
            <person name="Tobioka K."/>
            <person name="Yokota K."/>
            <person name="Nakatani H."/>
            <person name="Hori K."/>
            <person name="Tamaru Y."/>
            <person name="Okazaki F."/>
        </authorList>
    </citation>
    <scope>NUCLEOTIDE SEQUENCE</scope>
    <source>
        <strain evidence="7">CFS9</strain>
    </source>
</reference>
<dbReference type="EMBL" id="AP031573">
    <property type="protein sequence ID" value="BFM45354.1"/>
    <property type="molecule type" value="Genomic_DNA"/>
</dbReference>
<dbReference type="Gene3D" id="3.30.1330.60">
    <property type="entry name" value="OmpA-like domain"/>
    <property type="match status" value="1"/>
</dbReference>
<keyword evidence="5" id="KW-0732">Signal</keyword>
<dbReference type="InterPro" id="IPR011659">
    <property type="entry name" value="WD40"/>
</dbReference>
<evidence type="ECO:0000256" key="3">
    <source>
        <dbReference type="ARBA" id="ARBA00023237"/>
    </source>
</evidence>
<evidence type="ECO:0000256" key="5">
    <source>
        <dbReference type="SAM" id="SignalP"/>
    </source>
</evidence>
<proteinExistence type="predicted"/>